<gene>
    <name evidence="2" type="ORF">ATN00_05505</name>
</gene>
<dbReference type="InterPro" id="IPR013100">
    <property type="entry name" value="LEH"/>
</dbReference>
<dbReference type="Gene3D" id="3.10.450.50">
    <property type="match status" value="1"/>
</dbReference>
<name>A0A0S3EWT4_9SPHN</name>
<feature type="domain" description="Limonene-1,2-epoxide hydrolase" evidence="1">
    <location>
        <begin position="24"/>
        <end position="127"/>
    </location>
</feature>
<reference evidence="2 3" key="1">
    <citation type="submission" date="2015-11" db="EMBL/GenBank/DDBJ databases">
        <title>A Two-component Flavoprotein Monooxygenase System MeaXY Responsible for para-Hydroxylation of 2-Methyl-6-ethylaniline and 2,6-Diethylaniline in Sphingobium baderi DE-13.</title>
        <authorList>
            <person name="Cheng M."/>
            <person name="Meng Q."/>
            <person name="Yang Y."/>
            <person name="Chu C."/>
            <person name="Yan X."/>
            <person name="He J."/>
            <person name="Li S."/>
        </authorList>
    </citation>
    <scope>NUCLEOTIDE SEQUENCE [LARGE SCALE GENOMIC DNA]</scope>
    <source>
        <strain evidence="2 3">DE-13</strain>
    </source>
</reference>
<dbReference type="AlphaFoldDB" id="A0A0S3EWT4"/>
<organism evidence="2 3">
    <name type="scientific">Sphingobium baderi</name>
    <dbReference type="NCBI Taxonomy" id="1332080"/>
    <lineage>
        <taxon>Bacteria</taxon>
        <taxon>Pseudomonadati</taxon>
        <taxon>Pseudomonadota</taxon>
        <taxon>Alphaproteobacteria</taxon>
        <taxon>Sphingomonadales</taxon>
        <taxon>Sphingomonadaceae</taxon>
        <taxon>Sphingobium</taxon>
    </lineage>
</organism>
<evidence type="ECO:0000313" key="2">
    <source>
        <dbReference type="EMBL" id="ALR19847.1"/>
    </source>
</evidence>
<evidence type="ECO:0000259" key="1">
    <source>
        <dbReference type="Pfam" id="PF07858"/>
    </source>
</evidence>
<dbReference type="OrthoDB" id="9781757at2"/>
<dbReference type="Pfam" id="PF07858">
    <property type="entry name" value="LEH"/>
    <property type="match status" value="1"/>
</dbReference>
<dbReference type="InterPro" id="IPR032710">
    <property type="entry name" value="NTF2-like_dom_sf"/>
</dbReference>
<evidence type="ECO:0000313" key="3">
    <source>
        <dbReference type="Proteomes" id="UP000056968"/>
    </source>
</evidence>
<accession>A0A0S3EWT4</accession>
<dbReference type="RefSeq" id="WP_062063055.1">
    <property type="nucleotide sequence ID" value="NZ_CP013264.1"/>
</dbReference>
<protein>
    <recommendedName>
        <fullName evidence="1">Limonene-1,2-epoxide hydrolase domain-containing protein</fullName>
    </recommendedName>
</protein>
<sequence>MIDAEKIVRDFCAAWGEGKIEKPDPDIIASYFATEGEWHMWVPGQVVRGQKAIHAEVKRQREFSTFMECGIVKLVSAGLTVMTERLDYFTMHGVRVSHALVAVYDLDAEGKIVSWREYFDTADLGKQLGMKPEAVIAG</sequence>
<keyword evidence="3" id="KW-1185">Reference proteome</keyword>
<dbReference type="EMBL" id="CP013264">
    <property type="protein sequence ID" value="ALR19847.1"/>
    <property type="molecule type" value="Genomic_DNA"/>
</dbReference>
<dbReference type="Proteomes" id="UP000056968">
    <property type="component" value="Chromosome"/>
</dbReference>
<dbReference type="KEGG" id="sbd:ATN00_05505"/>
<dbReference type="STRING" id="1332080.ATN00_05505"/>
<dbReference type="SUPFAM" id="SSF54427">
    <property type="entry name" value="NTF2-like"/>
    <property type="match status" value="1"/>
</dbReference>
<proteinExistence type="predicted"/>